<dbReference type="EMBL" id="JANIPJ010000010">
    <property type="protein sequence ID" value="MCR2805277.1"/>
    <property type="molecule type" value="Genomic_DNA"/>
</dbReference>
<dbReference type="AlphaFoldDB" id="A0A9X2MS53"/>
<reference evidence="8" key="1">
    <citation type="submission" date="2022-08" db="EMBL/GenBank/DDBJ databases">
        <title>The genomic sequence of strain Paenibacillus sp. SCIV0701.</title>
        <authorList>
            <person name="Zhao H."/>
        </authorList>
    </citation>
    <scope>NUCLEOTIDE SEQUENCE</scope>
    <source>
        <strain evidence="8">SCIV0701</strain>
    </source>
</reference>
<evidence type="ECO:0000256" key="3">
    <source>
        <dbReference type="ARBA" id="ARBA00022833"/>
    </source>
</evidence>
<dbReference type="Gene3D" id="3.30.1490.190">
    <property type="match status" value="1"/>
</dbReference>
<dbReference type="GO" id="GO:0003700">
    <property type="term" value="F:DNA-binding transcription factor activity"/>
    <property type="evidence" value="ECO:0007669"/>
    <property type="project" value="InterPro"/>
</dbReference>
<evidence type="ECO:0000256" key="6">
    <source>
        <dbReference type="ARBA" id="ARBA00023163"/>
    </source>
</evidence>
<dbReference type="Pfam" id="PF01475">
    <property type="entry name" value="FUR"/>
    <property type="match status" value="1"/>
</dbReference>
<dbReference type="RefSeq" id="WP_257447414.1">
    <property type="nucleotide sequence ID" value="NZ_JANIPJ010000010.1"/>
</dbReference>
<comment type="similarity">
    <text evidence="1">Belongs to the Fur family.</text>
</comment>
<dbReference type="GO" id="GO:0045892">
    <property type="term" value="P:negative regulation of DNA-templated transcription"/>
    <property type="evidence" value="ECO:0007669"/>
    <property type="project" value="TreeGrafter"/>
</dbReference>
<keyword evidence="5" id="KW-0238">DNA-binding</keyword>
<keyword evidence="9" id="KW-1185">Reference proteome</keyword>
<feature type="binding site" evidence="7">
    <location>
        <position position="122"/>
    </location>
    <ligand>
        <name>Zn(2+)</name>
        <dbReference type="ChEBI" id="CHEBI:29105"/>
    </ligand>
</feature>
<dbReference type="InterPro" id="IPR043135">
    <property type="entry name" value="Fur_C"/>
</dbReference>
<dbReference type="Proteomes" id="UP001141950">
    <property type="component" value="Unassembled WGS sequence"/>
</dbReference>
<dbReference type="SUPFAM" id="SSF46785">
    <property type="entry name" value="Winged helix' DNA-binding domain"/>
    <property type="match status" value="1"/>
</dbReference>
<comment type="cofactor">
    <cofactor evidence="7">
        <name>Zn(2+)</name>
        <dbReference type="ChEBI" id="CHEBI:29105"/>
    </cofactor>
    <text evidence="7">Binds 1 zinc ion per subunit.</text>
</comment>
<keyword evidence="2" id="KW-0678">Repressor</keyword>
<keyword evidence="3 7" id="KW-0862">Zinc</keyword>
<feature type="binding site" evidence="7">
    <location>
        <position position="125"/>
    </location>
    <ligand>
        <name>Zn(2+)</name>
        <dbReference type="ChEBI" id="CHEBI:29105"/>
    </ligand>
</feature>
<keyword evidence="4" id="KW-0805">Transcription regulation</keyword>
<proteinExistence type="inferred from homology"/>
<evidence type="ECO:0000256" key="2">
    <source>
        <dbReference type="ARBA" id="ARBA00022491"/>
    </source>
</evidence>
<protein>
    <submittedName>
        <fullName evidence="8">Transcriptional repressor</fullName>
    </submittedName>
</protein>
<keyword evidence="6" id="KW-0804">Transcription</keyword>
<sequence>MNKINLTVQRKAIYDVIQHAHDHPTAADVIERLRGQGHNFAYGTVYNSLRYLTDVGLIRELKLGEAVSRYDARTEDHQHIVCLRCGRVDEVMVEVPSDWMEAVANQTHYRIEHAEVVLEGVCETCAKNNG</sequence>
<dbReference type="GO" id="GO:0000976">
    <property type="term" value="F:transcription cis-regulatory region binding"/>
    <property type="evidence" value="ECO:0007669"/>
    <property type="project" value="TreeGrafter"/>
</dbReference>
<dbReference type="GO" id="GO:0008270">
    <property type="term" value="F:zinc ion binding"/>
    <property type="evidence" value="ECO:0007669"/>
    <property type="project" value="TreeGrafter"/>
</dbReference>
<organism evidence="8 9">
    <name type="scientific">Paenibacillus soyae</name>
    <dbReference type="NCBI Taxonomy" id="2969249"/>
    <lineage>
        <taxon>Bacteria</taxon>
        <taxon>Bacillati</taxon>
        <taxon>Bacillota</taxon>
        <taxon>Bacilli</taxon>
        <taxon>Bacillales</taxon>
        <taxon>Paenibacillaceae</taxon>
        <taxon>Paenibacillus</taxon>
    </lineage>
</organism>
<keyword evidence="7" id="KW-0479">Metal-binding</keyword>
<evidence type="ECO:0000256" key="1">
    <source>
        <dbReference type="ARBA" id="ARBA00007957"/>
    </source>
</evidence>
<evidence type="ECO:0000313" key="8">
    <source>
        <dbReference type="EMBL" id="MCR2805277.1"/>
    </source>
</evidence>
<evidence type="ECO:0000256" key="7">
    <source>
        <dbReference type="PIRSR" id="PIRSR602481-1"/>
    </source>
</evidence>
<dbReference type="PANTHER" id="PTHR33202:SF7">
    <property type="entry name" value="FERRIC UPTAKE REGULATION PROTEIN"/>
    <property type="match status" value="1"/>
</dbReference>
<dbReference type="InterPro" id="IPR036388">
    <property type="entry name" value="WH-like_DNA-bd_sf"/>
</dbReference>
<dbReference type="CDD" id="cd07153">
    <property type="entry name" value="Fur_like"/>
    <property type="match status" value="1"/>
</dbReference>
<dbReference type="GO" id="GO:1900376">
    <property type="term" value="P:regulation of secondary metabolite biosynthetic process"/>
    <property type="evidence" value="ECO:0007669"/>
    <property type="project" value="TreeGrafter"/>
</dbReference>
<dbReference type="InterPro" id="IPR036390">
    <property type="entry name" value="WH_DNA-bd_sf"/>
</dbReference>
<feature type="binding site" evidence="7">
    <location>
        <position position="82"/>
    </location>
    <ligand>
        <name>Zn(2+)</name>
        <dbReference type="ChEBI" id="CHEBI:29105"/>
    </ligand>
</feature>
<gene>
    <name evidence="8" type="ORF">NQZ67_15425</name>
</gene>
<evidence type="ECO:0000256" key="5">
    <source>
        <dbReference type="ARBA" id="ARBA00023125"/>
    </source>
</evidence>
<feature type="binding site" evidence="7">
    <location>
        <position position="85"/>
    </location>
    <ligand>
        <name>Zn(2+)</name>
        <dbReference type="ChEBI" id="CHEBI:29105"/>
    </ligand>
</feature>
<comment type="caution">
    <text evidence="8">The sequence shown here is derived from an EMBL/GenBank/DDBJ whole genome shotgun (WGS) entry which is preliminary data.</text>
</comment>
<dbReference type="Gene3D" id="1.10.10.10">
    <property type="entry name" value="Winged helix-like DNA-binding domain superfamily/Winged helix DNA-binding domain"/>
    <property type="match status" value="1"/>
</dbReference>
<dbReference type="InterPro" id="IPR002481">
    <property type="entry name" value="FUR"/>
</dbReference>
<dbReference type="PANTHER" id="PTHR33202">
    <property type="entry name" value="ZINC UPTAKE REGULATION PROTEIN"/>
    <property type="match status" value="1"/>
</dbReference>
<name>A0A9X2MS53_9BACL</name>
<accession>A0A9X2MS53</accession>
<evidence type="ECO:0000313" key="9">
    <source>
        <dbReference type="Proteomes" id="UP001141950"/>
    </source>
</evidence>
<evidence type="ECO:0000256" key="4">
    <source>
        <dbReference type="ARBA" id="ARBA00023015"/>
    </source>
</evidence>